<dbReference type="InterPro" id="IPR016036">
    <property type="entry name" value="Malonyl_transacylase_ACP-bd"/>
</dbReference>
<dbReference type="InterPro" id="IPR024925">
    <property type="entry name" value="Malonyl_CoA-ACP_transAc"/>
</dbReference>
<dbReference type="PANTHER" id="PTHR42681">
    <property type="entry name" value="MALONYL-COA-ACYL CARRIER PROTEIN TRANSACYLASE, MITOCHONDRIAL"/>
    <property type="match status" value="1"/>
</dbReference>
<accession>A0A7W4DCS4</accession>
<evidence type="ECO:0000313" key="9">
    <source>
        <dbReference type="EMBL" id="MBB1520183.1"/>
    </source>
</evidence>
<proteinExistence type="inferred from homology"/>
<evidence type="ECO:0000256" key="6">
    <source>
        <dbReference type="PIRNR" id="PIRNR000446"/>
    </source>
</evidence>
<feature type="active site" evidence="7">
    <location>
        <position position="102"/>
    </location>
</feature>
<dbReference type="PIRSF" id="PIRSF000446">
    <property type="entry name" value="Mct"/>
    <property type="match status" value="1"/>
</dbReference>
<dbReference type="InterPro" id="IPR014043">
    <property type="entry name" value="Acyl_transferase_dom"/>
</dbReference>
<evidence type="ECO:0000256" key="3">
    <source>
        <dbReference type="ARBA" id="ARBA00022679"/>
    </source>
</evidence>
<keyword evidence="4 6" id="KW-0012">Acyltransferase</keyword>
<dbReference type="SUPFAM" id="SSF55048">
    <property type="entry name" value="Probable ACP-binding domain of malonyl-CoA ACP transacylase"/>
    <property type="match status" value="1"/>
</dbReference>
<dbReference type="Gene3D" id="3.40.366.10">
    <property type="entry name" value="Malonyl-Coenzyme A Acyl Carrier Protein, domain 2"/>
    <property type="match status" value="1"/>
</dbReference>
<evidence type="ECO:0000256" key="1">
    <source>
        <dbReference type="ARBA" id="ARBA00013258"/>
    </source>
</evidence>
<dbReference type="EMBL" id="JACJFN010000003">
    <property type="protein sequence ID" value="MBB1520183.1"/>
    <property type="molecule type" value="Genomic_DNA"/>
</dbReference>
<feature type="domain" description="Malonyl-CoA:ACP transacylase (MAT)" evidence="8">
    <location>
        <begin position="17"/>
        <end position="317"/>
    </location>
</feature>
<evidence type="ECO:0000256" key="5">
    <source>
        <dbReference type="ARBA" id="ARBA00048462"/>
    </source>
</evidence>
<dbReference type="RefSeq" id="WP_182834184.1">
    <property type="nucleotide sequence ID" value="NZ_JACJFN010000003.1"/>
</dbReference>
<comment type="similarity">
    <text evidence="6">Belongs to the fabD family.</text>
</comment>
<dbReference type="Gene3D" id="3.30.70.250">
    <property type="entry name" value="Malonyl-CoA ACP transacylase, ACP-binding"/>
    <property type="match status" value="1"/>
</dbReference>
<evidence type="ECO:0000256" key="2">
    <source>
        <dbReference type="ARBA" id="ARBA00018953"/>
    </source>
</evidence>
<dbReference type="SMART" id="SM00827">
    <property type="entry name" value="PKS_AT"/>
    <property type="match status" value="1"/>
</dbReference>
<dbReference type="AlphaFoldDB" id="A0A7W4DCS4"/>
<dbReference type="PANTHER" id="PTHR42681:SF1">
    <property type="entry name" value="MALONYL-COA-ACYL CARRIER PROTEIN TRANSACYLASE, MITOCHONDRIAL"/>
    <property type="match status" value="1"/>
</dbReference>
<reference evidence="9 10" key="1">
    <citation type="submission" date="2020-08" db="EMBL/GenBank/DDBJ databases">
        <authorList>
            <person name="Kim C.M."/>
        </authorList>
    </citation>
    <scope>NUCLEOTIDE SEQUENCE [LARGE SCALE GENOMIC DNA]</scope>
    <source>
        <strain evidence="9 10">SR9</strain>
    </source>
</reference>
<keyword evidence="10" id="KW-1185">Reference proteome</keyword>
<dbReference type="Proteomes" id="UP000581189">
    <property type="component" value="Unassembled WGS sequence"/>
</dbReference>
<evidence type="ECO:0000259" key="8">
    <source>
        <dbReference type="SMART" id="SM00827"/>
    </source>
</evidence>
<dbReference type="GO" id="GO:0004314">
    <property type="term" value="F:[acyl-carrier-protein] S-malonyltransferase activity"/>
    <property type="evidence" value="ECO:0007669"/>
    <property type="project" value="UniProtKB-EC"/>
</dbReference>
<comment type="caution">
    <text evidence="9">The sequence shown here is derived from an EMBL/GenBank/DDBJ whole genome shotgun (WGS) entry which is preliminary data.</text>
</comment>
<dbReference type="InterPro" id="IPR050858">
    <property type="entry name" value="Mal-CoA-ACP_Trans/PKS_FabD"/>
</dbReference>
<dbReference type="EC" id="2.3.1.39" evidence="1 6"/>
<evidence type="ECO:0000256" key="4">
    <source>
        <dbReference type="ARBA" id="ARBA00023315"/>
    </source>
</evidence>
<dbReference type="InterPro" id="IPR001227">
    <property type="entry name" value="Ac_transferase_dom_sf"/>
</dbReference>
<comment type="catalytic activity">
    <reaction evidence="5 6">
        <text>holo-[ACP] + malonyl-CoA = malonyl-[ACP] + CoA</text>
        <dbReference type="Rhea" id="RHEA:41792"/>
        <dbReference type="Rhea" id="RHEA-COMP:9623"/>
        <dbReference type="Rhea" id="RHEA-COMP:9685"/>
        <dbReference type="ChEBI" id="CHEBI:57287"/>
        <dbReference type="ChEBI" id="CHEBI:57384"/>
        <dbReference type="ChEBI" id="CHEBI:64479"/>
        <dbReference type="ChEBI" id="CHEBI:78449"/>
        <dbReference type="EC" id="2.3.1.39"/>
    </reaction>
</comment>
<protein>
    <recommendedName>
        <fullName evidence="2 6">Malonyl CoA-acyl carrier protein transacylase</fullName>
        <ecNumber evidence="1 6">2.3.1.39</ecNumber>
    </recommendedName>
</protein>
<name>A0A7W4DCS4_9GAMM</name>
<dbReference type="SUPFAM" id="SSF52151">
    <property type="entry name" value="FabD/lysophospholipase-like"/>
    <property type="match status" value="1"/>
</dbReference>
<dbReference type="GO" id="GO:0006633">
    <property type="term" value="P:fatty acid biosynthetic process"/>
    <property type="evidence" value="ECO:0007669"/>
    <property type="project" value="TreeGrafter"/>
</dbReference>
<dbReference type="Pfam" id="PF00698">
    <property type="entry name" value="Acyl_transf_1"/>
    <property type="match status" value="1"/>
</dbReference>
<dbReference type="GO" id="GO:0005829">
    <property type="term" value="C:cytosol"/>
    <property type="evidence" value="ECO:0007669"/>
    <property type="project" value="TreeGrafter"/>
</dbReference>
<keyword evidence="3 6" id="KW-0808">Transferase</keyword>
<gene>
    <name evidence="9" type="ORF">H3H45_13095</name>
</gene>
<feature type="active site" evidence="7">
    <location>
        <position position="210"/>
    </location>
</feature>
<evidence type="ECO:0000256" key="7">
    <source>
        <dbReference type="PIRSR" id="PIRSR000446-1"/>
    </source>
</evidence>
<organism evidence="9 10">
    <name type="scientific">Aquipseudomonas guryensis</name>
    <dbReference type="NCBI Taxonomy" id="2759165"/>
    <lineage>
        <taxon>Bacteria</taxon>
        <taxon>Pseudomonadati</taxon>
        <taxon>Pseudomonadota</taxon>
        <taxon>Gammaproteobacteria</taxon>
        <taxon>Pseudomonadales</taxon>
        <taxon>Pseudomonadaceae</taxon>
        <taxon>Aquipseudomonas</taxon>
    </lineage>
</organism>
<sequence length="323" mass="34889">MQAYEQSGNDTHGCALLFPGQGTQHIGMGSDVCDQSPITARVWDCASDIAGFDVRRLCLKGPLPKLDKTQYQQVAVTTVNIACLEALRAKGAVGESCVAGHSVGEFSALYAAGVLSLEDVFRGVAARGQIMQALAEQTEGAMYAIKGIDRDGIAELIALHELADRITVANDNSPRQQVISGCKLALKELLPVLLREGFEQVRLPVNGAWHSSLMRPGAEDFQVVIDSLSFAEPRVPVFGNQAADRLSSIEQLRADLVTNLYSTVRWRETMHNLAASGVRLCLEVGPKKVLSRLLLDFPALQDQLSTRHVAELIVTKPASAVTE</sequence>
<dbReference type="InterPro" id="IPR016035">
    <property type="entry name" value="Acyl_Trfase/lysoPLipase"/>
</dbReference>
<evidence type="ECO:0000313" key="10">
    <source>
        <dbReference type="Proteomes" id="UP000581189"/>
    </source>
</evidence>